<sequence length="199" mass="23148">PILPLDIQEATWLVQLPGRILTTEELIGYRAQALAKHKAHVDDMRERVSRKKREALLKFEEQHKAKIKDYRFQKGDLVLIRNTAIEKALNKKMKARYLGPMVVIRRNEGGSYIVAEMDGSVMQDKIAAFRVIPYFARRHIDLPDNLQEILDQSDEAIEDLVRRVEKEAEKALEIEDLTLESDAEEFDEENLLEDEVDMF</sequence>
<keyword evidence="1" id="KW-0175">Coiled coil</keyword>
<evidence type="ECO:0000313" key="3">
    <source>
        <dbReference type="Proteomes" id="UP000053424"/>
    </source>
</evidence>
<dbReference type="HOGENOM" id="CLU_000384_22_6_1"/>
<reference evidence="2 3" key="1">
    <citation type="submission" date="2014-04" db="EMBL/GenBank/DDBJ databases">
        <authorList>
            <consortium name="DOE Joint Genome Institute"/>
            <person name="Kuo A."/>
            <person name="Gay G."/>
            <person name="Dore J."/>
            <person name="Kohler A."/>
            <person name="Nagy L.G."/>
            <person name="Floudas D."/>
            <person name="Copeland A."/>
            <person name="Barry K.W."/>
            <person name="Cichocki N."/>
            <person name="Veneault-Fourrey C."/>
            <person name="LaButti K."/>
            <person name="Lindquist E.A."/>
            <person name="Lipzen A."/>
            <person name="Lundell T."/>
            <person name="Morin E."/>
            <person name="Murat C."/>
            <person name="Sun H."/>
            <person name="Tunlid A."/>
            <person name="Henrissat B."/>
            <person name="Grigoriev I.V."/>
            <person name="Hibbett D.S."/>
            <person name="Martin F."/>
            <person name="Nordberg H.P."/>
            <person name="Cantor M.N."/>
            <person name="Hua S.X."/>
        </authorList>
    </citation>
    <scope>NUCLEOTIDE SEQUENCE [LARGE SCALE GENOMIC DNA]</scope>
    <source>
        <strain evidence="3">h7</strain>
    </source>
</reference>
<gene>
    <name evidence="2" type="ORF">M413DRAFT_74243</name>
</gene>
<evidence type="ECO:0000256" key="1">
    <source>
        <dbReference type="SAM" id="Coils"/>
    </source>
</evidence>
<feature type="coiled-coil region" evidence="1">
    <location>
        <begin position="150"/>
        <end position="177"/>
    </location>
</feature>
<dbReference type="AlphaFoldDB" id="A0A0C2XQ05"/>
<accession>A0A0C2XQ05</accession>
<feature type="non-terminal residue" evidence="2">
    <location>
        <position position="1"/>
    </location>
</feature>
<dbReference type="OrthoDB" id="446925at2759"/>
<reference evidence="3" key="2">
    <citation type="submission" date="2015-01" db="EMBL/GenBank/DDBJ databases">
        <title>Evolutionary Origins and Diversification of the Mycorrhizal Mutualists.</title>
        <authorList>
            <consortium name="DOE Joint Genome Institute"/>
            <consortium name="Mycorrhizal Genomics Consortium"/>
            <person name="Kohler A."/>
            <person name="Kuo A."/>
            <person name="Nagy L.G."/>
            <person name="Floudas D."/>
            <person name="Copeland A."/>
            <person name="Barry K.W."/>
            <person name="Cichocki N."/>
            <person name="Veneault-Fourrey C."/>
            <person name="LaButti K."/>
            <person name="Lindquist E.A."/>
            <person name="Lipzen A."/>
            <person name="Lundell T."/>
            <person name="Morin E."/>
            <person name="Murat C."/>
            <person name="Riley R."/>
            <person name="Ohm R."/>
            <person name="Sun H."/>
            <person name="Tunlid A."/>
            <person name="Henrissat B."/>
            <person name="Grigoriev I.V."/>
            <person name="Hibbett D.S."/>
            <person name="Martin F."/>
        </authorList>
    </citation>
    <scope>NUCLEOTIDE SEQUENCE [LARGE SCALE GENOMIC DNA]</scope>
    <source>
        <strain evidence="3">h7</strain>
    </source>
</reference>
<evidence type="ECO:0000313" key="2">
    <source>
        <dbReference type="EMBL" id="KIM39688.1"/>
    </source>
</evidence>
<dbReference type="Proteomes" id="UP000053424">
    <property type="component" value="Unassembled WGS sequence"/>
</dbReference>
<keyword evidence="3" id="KW-1185">Reference proteome</keyword>
<organism evidence="2 3">
    <name type="scientific">Hebeloma cylindrosporum</name>
    <dbReference type="NCBI Taxonomy" id="76867"/>
    <lineage>
        <taxon>Eukaryota</taxon>
        <taxon>Fungi</taxon>
        <taxon>Dikarya</taxon>
        <taxon>Basidiomycota</taxon>
        <taxon>Agaricomycotina</taxon>
        <taxon>Agaricomycetes</taxon>
        <taxon>Agaricomycetidae</taxon>
        <taxon>Agaricales</taxon>
        <taxon>Agaricineae</taxon>
        <taxon>Hymenogastraceae</taxon>
        <taxon>Hebeloma</taxon>
    </lineage>
</organism>
<dbReference type="STRING" id="686832.A0A0C2XQ05"/>
<protein>
    <submittedName>
        <fullName evidence="2">Uncharacterized protein</fullName>
    </submittedName>
</protein>
<dbReference type="EMBL" id="KN831784">
    <property type="protein sequence ID" value="KIM39688.1"/>
    <property type="molecule type" value="Genomic_DNA"/>
</dbReference>
<proteinExistence type="predicted"/>
<name>A0A0C2XQ05_HEBCY</name>